<sequence length="32" mass="3856">MLCICYLRDLNFLVLNDMHDKDVIVTTWLRNS</sequence>
<dbReference type="AlphaFoldDB" id="A0A2P2QY44"/>
<organism evidence="1">
    <name type="scientific">Rhizophora mucronata</name>
    <name type="common">Asiatic mangrove</name>
    <dbReference type="NCBI Taxonomy" id="61149"/>
    <lineage>
        <taxon>Eukaryota</taxon>
        <taxon>Viridiplantae</taxon>
        <taxon>Streptophyta</taxon>
        <taxon>Embryophyta</taxon>
        <taxon>Tracheophyta</taxon>
        <taxon>Spermatophyta</taxon>
        <taxon>Magnoliopsida</taxon>
        <taxon>eudicotyledons</taxon>
        <taxon>Gunneridae</taxon>
        <taxon>Pentapetalae</taxon>
        <taxon>rosids</taxon>
        <taxon>fabids</taxon>
        <taxon>Malpighiales</taxon>
        <taxon>Rhizophoraceae</taxon>
        <taxon>Rhizophora</taxon>
    </lineage>
</organism>
<protein>
    <submittedName>
        <fullName evidence="1">Uncharacterized protein</fullName>
    </submittedName>
</protein>
<accession>A0A2P2QY44</accession>
<proteinExistence type="predicted"/>
<dbReference type="EMBL" id="GGEC01091438">
    <property type="protein sequence ID" value="MBX71922.1"/>
    <property type="molecule type" value="Transcribed_RNA"/>
</dbReference>
<name>A0A2P2QY44_RHIMU</name>
<reference evidence="1" key="1">
    <citation type="submission" date="2018-02" db="EMBL/GenBank/DDBJ databases">
        <title>Rhizophora mucronata_Transcriptome.</title>
        <authorList>
            <person name="Meera S.P."/>
            <person name="Sreeshan A."/>
            <person name="Augustine A."/>
        </authorList>
    </citation>
    <scope>NUCLEOTIDE SEQUENCE</scope>
    <source>
        <tissue evidence="1">Leaf</tissue>
    </source>
</reference>
<evidence type="ECO:0000313" key="1">
    <source>
        <dbReference type="EMBL" id="MBX71922.1"/>
    </source>
</evidence>